<dbReference type="WBParaSite" id="PS1159_v2.g4697.t1">
    <property type="protein sequence ID" value="PS1159_v2.g4697.t1"/>
    <property type="gene ID" value="PS1159_v2.g4697"/>
</dbReference>
<organism evidence="1 2">
    <name type="scientific">Panagrolaimus sp. PS1159</name>
    <dbReference type="NCBI Taxonomy" id="55785"/>
    <lineage>
        <taxon>Eukaryota</taxon>
        <taxon>Metazoa</taxon>
        <taxon>Ecdysozoa</taxon>
        <taxon>Nematoda</taxon>
        <taxon>Chromadorea</taxon>
        <taxon>Rhabditida</taxon>
        <taxon>Tylenchina</taxon>
        <taxon>Panagrolaimomorpha</taxon>
        <taxon>Panagrolaimoidea</taxon>
        <taxon>Panagrolaimidae</taxon>
        <taxon>Panagrolaimus</taxon>
    </lineage>
</organism>
<evidence type="ECO:0000313" key="1">
    <source>
        <dbReference type="Proteomes" id="UP000887580"/>
    </source>
</evidence>
<sequence length="218" mass="25417">MLKTLPYLYQPIKPCSSIIVATGLRQCRQFSSASDNNMPEMYHLEHVQKRLEHTIPLMFQQRLDFTFYHRDVFYDNQILNMSDHGLDNYMKHLGRISVAGQLAMPYIKMAPLSINLVREDGSVRLRWRIAYLSWLDSFNFKNFKAEYREKNARWYDGNTTFYVGADGLVYKVIIQKLTPDDSFTQKSTKKLVEKIGILPQSTANFVAANSKKKETKDV</sequence>
<name>A0AC35GF62_9BILA</name>
<reference evidence="2" key="1">
    <citation type="submission" date="2022-11" db="UniProtKB">
        <authorList>
            <consortium name="WormBaseParasite"/>
        </authorList>
    </citation>
    <scope>IDENTIFICATION</scope>
</reference>
<evidence type="ECO:0000313" key="2">
    <source>
        <dbReference type="WBParaSite" id="PS1159_v2.g4697.t1"/>
    </source>
</evidence>
<protein>
    <submittedName>
        <fullName evidence="2">Uncharacterized protein</fullName>
    </submittedName>
</protein>
<dbReference type="Proteomes" id="UP000887580">
    <property type="component" value="Unplaced"/>
</dbReference>
<accession>A0AC35GF62</accession>
<proteinExistence type="predicted"/>